<dbReference type="InterPro" id="IPR001138">
    <property type="entry name" value="Zn2Cys6_DnaBD"/>
</dbReference>
<dbReference type="Gene3D" id="4.10.240.10">
    <property type="entry name" value="Zn(2)-C6 fungal-type DNA-binding domain"/>
    <property type="match status" value="1"/>
</dbReference>
<name>A0A2G8SN61_9APHY</name>
<dbReference type="SUPFAM" id="SSF57701">
    <property type="entry name" value="Zn2/Cys6 DNA-binding domain"/>
    <property type="match status" value="1"/>
</dbReference>
<dbReference type="STRING" id="1077348.A0A2G8SN61"/>
<keyword evidence="4" id="KW-0804">Transcription</keyword>
<dbReference type="PANTHER" id="PTHR47338">
    <property type="entry name" value="ZN(II)2CYS6 TRANSCRIPTION FACTOR (EUROFUNG)-RELATED"/>
    <property type="match status" value="1"/>
</dbReference>
<dbReference type="GO" id="GO:0000981">
    <property type="term" value="F:DNA-binding transcription factor activity, RNA polymerase II-specific"/>
    <property type="evidence" value="ECO:0007669"/>
    <property type="project" value="InterPro"/>
</dbReference>
<keyword evidence="2" id="KW-0479">Metal-binding</keyword>
<dbReference type="InterPro" id="IPR050815">
    <property type="entry name" value="TF_fung"/>
</dbReference>
<dbReference type="PANTHER" id="PTHR47338:SF5">
    <property type="entry name" value="ZN(II)2CYS6 TRANSCRIPTION FACTOR (EUROFUNG)"/>
    <property type="match status" value="1"/>
</dbReference>
<comment type="caution">
    <text evidence="7">The sequence shown here is derived from an EMBL/GenBank/DDBJ whole genome shotgun (WGS) entry which is preliminary data.</text>
</comment>
<evidence type="ECO:0000256" key="3">
    <source>
        <dbReference type="ARBA" id="ARBA00023015"/>
    </source>
</evidence>
<dbReference type="CDD" id="cd00067">
    <property type="entry name" value="GAL4"/>
    <property type="match status" value="1"/>
</dbReference>
<comment type="subcellular location">
    <subcellularLocation>
        <location evidence="1">Nucleus</location>
    </subcellularLocation>
</comment>
<dbReference type="EMBL" id="AYKW01000004">
    <property type="protein sequence ID" value="PIL35206.1"/>
    <property type="molecule type" value="Genomic_DNA"/>
</dbReference>
<protein>
    <submittedName>
        <fullName evidence="7">Transcription factor</fullName>
    </submittedName>
</protein>
<evidence type="ECO:0000256" key="4">
    <source>
        <dbReference type="ARBA" id="ARBA00023163"/>
    </source>
</evidence>
<evidence type="ECO:0000256" key="1">
    <source>
        <dbReference type="ARBA" id="ARBA00004123"/>
    </source>
</evidence>
<evidence type="ECO:0000313" key="7">
    <source>
        <dbReference type="EMBL" id="PIL35206.1"/>
    </source>
</evidence>
<gene>
    <name evidence="7" type="ORF">GSI_02996</name>
</gene>
<dbReference type="OrthoDB" id="2123952at2759"/>
<proteinExistence type="predicted"/>
<feature type="compositionally biased region" description="Low complexity" evidence="6">
    <location>
        <begin position="182"/>
        <end position="199"/>
    </location>
</feature>
<keyword evidence="8" id="KW-1185">Reference proteome</keyword>
<organism evidence="7 8">
    <name type="scientific">Ganoderma sinense ZZ0214-1</name>
    <dbReference type="NCBI Taxonomy" id="1077348"/>
    <lineage>
        <taxon>Eukaryota</taxon>
        <taxon>Fungi</taxon>
        <taxon>Dikarya</taxon>
        <taxon>Basidiomycota</taxon>
        <taxon>Agaricomycotina</taxon>
        <taxon>Agaricomycetes</taxon>
        <taxon>Polyporales</taxon>
        <taxon>Polyporaceae</taxon>
        <taxon>Ganoderma</taxon>
    </lineage>
</organism>
<reference evidence="7 8" key="1">
    <citation type="journal article" date="2015" name="Sci. Rep.">
        <title>Chromosome-level genome map provides insights into diverse defense mechanisms in the medicinal fungus Ganoderma sinense.</title>
        <authorList>
            <person name="Zhu Y."/>
            <person name="Xu J."/>
            <person name="Sun C."/>
            <person name="Zhou S."/>
            <person name="Xu H."/>
            <person name="Nelson D.R."/>
            <person name="Qian J."/>
            <person name="Song J."/>
            <person name="Luo H."/>
            <person name="Xiang L."/>
            <person name="Li Y."/>
            <person name="Xu Z."/>
            <person name="Ji A."/>
            <person name="Wang L."/>
            <person name="Lu S."/>
            <person name="Hayward A."/>
            <person name="Sun W."/>
            <person name="Li X."/>
            <person name="Schwartz D.C."/>
            <person name="Wang Y."/>
            <person name="Chen S."/>
        </authorList>
    </citation>
    <scope>NUCLEOTIDE SEQUENCE [LARGE SCALE GENOMIC DNA]</scope>
    <source>
        <strain evidence="7 8">ZZ0214-1</strain>
    </source>
</reference>
<dbReference type="GO" id="GO:0008270">
    <property type="term" value="F:zinc ion binding"/>
    <property type="evidence" value="ECO:0007669"/>
    <property type="project" value="InterPro"/>
</dbReference>
<feature type="region of interest" description="Disordered" evidence="6">
    <location>
        <begin position="29"/>
        <end position="124"/>
    </location>
</feature>
<accession>A0A2G8SN61</accession>
<keyword evidence="5" id="KW-0539">Nucleus</keyword>
<evidence type="ECO:0000313" key="8">
    <source>
        <dbReference type="Proteomes" id="UP000230002"/>
    </source>
</evidence>
<dbReference type="GO" id="GO:0005634">
    <property type="term" value="C:nucleus"/>
    <property type="evidence" value="ECO:0007669"/>
    <property type="project" value="UniProtKB-SubCell"/>
</dbReference>
<feature type="region of interest" description="Disordered" evidence="6">
    <location>
        <begin position="139"/>
        <end position="237"/>
    </location>
</feature>
<feature type="compositionally biased region" description="Low complexity" evidence="6">
    <location>
        <begin position="61"/>
        <end position="94"/>
    </location>
</feature>
<dbReference type="InterPro" id="IPR036864">
    <property type="entry name" value="Zn2-C6_fun-type_DNA-bd_sf"/>
</dbReference>
<dbReference type="Proteomes" id="UP000230002">
    <property type="component" value="Unassembled WGS sequence"/>
</dbReference>
<evidence type="ECO:0000256" key="2">
    <source>
        <dbReference type="ARBA" id="ARBA00022723"/>
    </source>
</evidence>
<evidence type="ECO:0000256" key="5">
    <source>
        <dbReference type="ARBA" id="ARBA00023242"/>
    </source>
</evidence>
<feature type="compositionally biased region" description="Basic residues" evidence="6">
    <location>
        <begin position="160"/>
        <end position="171"/>
    </location>
</feature>
<dbReference type="AlphaFoldDB" id="A0A2G8SN61"/>
<sequence>MFDESIAWLDSILDVQDTSNGFLSVAPSSEHLLSPQGSSFAYPSPLSEDQHSPYRLTRSVDSPSSSTTSQSQSPSPQPPAADSSLGTPSSAPAPATKPPRRRIRPKIALDPNQPLTARGKQRARVYVACDQCRIRKTRCDGAKPPKRRGQDKVPGTRVRTSTHHKSKRRKTSSGTDDDDSGSESSSPGSPSPPCESTCGQRQPDPQLHATYDNFPGLYSDGDGDGESDEYDPFPLVDLDGPNAETEYSLGRYAFQKEPAIPARPSIEFTRDTWWDALLTFYSTDLGTIEAISLSADQRSDIVVHIISDLRALFHSSVYWVSFIHLPRFFDRLLNPKSRATMQPSFIMSALAIGLFTQSSEAERGAAGRVKALKLVELAHSSLQASMASGWVDVELIQAAWLMTYFELQSHPKKSVERGRSAMLLLDSLIRLFSLTTLDSDVKRAYTTNRPSMVSQNAAQYDPPMNDMAPMGGLSTTNHIDILLSQAGLQPNPPPSAASHVPVEPLIPDNMTLGPATASSPLSGCTCGSLTLEKNWPGVNAIAPTWAGTLVWPENLPDGEFKKEECRRLVWASVMITASLNAYSSTNDIVGDIHKNQLWIKNPENFALLFPAESLALHGTSVHANNLWTLHLRSMLLLDSCVCKRGDVHLTNGERAQFAMQAWLEIDAIEHALGQHTCELERNFGFQAREMLFSARMCVSHEFQRYIPCVTTSGSMLFYRDKAEEWLTHRMQFGNRLWQDMQLGIQSLLLDFRKPMLIYWFMSHVIKGLVLWEADPTLAVALETGKTFAVRVEHLMLYWPSEAQRREWEGIRMQLVQSCLKAGVPLPSVSIPGAIPRMNAKS</sequence>
<feature type="compositionally biased region" description="Basic and acidic residues" evidence="6">
    <location>
        <begin position="139"/>
        <end position="151"/>
    </location>
</feature>
<keyword evidence="3" id="KW-0805">Transcription regulation</keyword>
<evidence type="ECO:0000256" key="6">
    <source>
        <dbReference type="SAM" id="MobiDB-lite"/>
    </source>
</evidence>
<feature type="compositionally biased region" description="Acidic residues" evidence="6">
    <location>
        <begin position="221"/>
        <end position="231"/>
    </location>
</feature>
<dbReference type="CDD" id="cd12148">
    <property type="entry name" value="fungal_TF_MHR"/>
    <property type="match status" value="1"/>
</dbReference>